<dbReference type="InterPro" id="IPR036397">
    <property type="entry name" value="RNaseH_sf"/>
</dbReference>
<dbReference type="Proteomes" id="UP000279594">
    <property type="component" value="Chromosome"/>
</dbReference>
<protein>
    <submittedName>
        <fullName evidence="3">Transposase</fullName>
    </submittedName>
</protein>
<feature type="region of interest" description="Disordered" evidence="1">
    <location>
        <begin position="608"/>
        <end position="661"/>
    </location>
</feature>
<evidence type="ECO:0000259" key="2">
    <source>
        <dbReference type="PROSITE" id="PS50994"/>
    </source>
</evidence>
<dbReference type="InterPro" id="IPR012337">
    <property type="entry name" value="RNaseH-like_sf"/>
</dbReference>
<name>A0A3G2E992_9BURK</name>
<feature type="compositionally biased region" description="Polar residues" evidence="1">
    <location>
        <begin position="633"/>
        <end position="644"/>
    </location>
</feature>
<dbReference type="InterPro" id="IPR001584">
    <property type="entry name" value="Integrase_cat-core"/>
</dbReference>
<keyword evidence="4" id="KW-1185">Reference proteome</keyword>
<dbReference type="AlphaFoldDB" id="A0A3G2E992"/>
<organism evidence="3 4">
    <name type="scientific">Janthinobacterium agaricidamnosum</name>
    <dbReference type="NCBI Taxonomy" id="55508"/>
    <lineage>
        <taxon>Bacteria</taxon>
        <taxon>Pseudomonadati</taxon>
        <taxon>Pseudomonadota</taxon>
        <taxon>Betaproteobacteria</taxon>
        <taxon>Burkholderiales</taxon>
        <taxon>Oxalobacteraceae</taxon>
        <taxon>Janthinobacterium</taxon>
    </lineage>
</organism>
<evidence type="ECO:0000256" key="1">
    <source>
        <dbReference type="SAM" id="MobiDB-lite"/>
    </source>
</evidence>
<dbReference type="EMBL" id="CP033019">
    <property type="protein sequence ID" value="AYM76523.1"/>
    <property type="molecule type" value="Genomic_DNA"/>
</dbReference>
<dbReference type="GO" id="GO:0015074">
    <property type="term" value="P:DNA integration"/>
    <property type="evidence" value="ECO:0007669"/>
    <property type="project" value="InterPro"/>
</dbReference>
<dbReference type="PROSITE" id="PS50994">
    <property type="entry name" value="INTEGRASE"/>
    <property type="match status" value="1"/>
</dbReference>
<evidence type="ECO:0000313" key="3">
    <source>
        <dbReference type="EMBL" id="AYM76523.1"/>
    </source>
</evidence>
<accession>A0A3G2E992</accession>
<feature type="domain" description="Integrase catalytic" evidence="2">
    <location>
        <begin position="223"/>
        <end position="452"/>
    </location>
</feature>
<dbReference type="GO" id="GO:0003676">
    <property type="term" value="F:nucleic acid binding"/>
    <property type="evidence" value="ECO:0007669"/>
    <property type="project" value="InterPro"/>
</dbReference>
<reference evidence="3 4" key="1">
    <citation type="submission" date="2018-10" db="EMBL/GenBank/DDBJ databases">
        <title>Effects of UV and annual dynamics of microbial communities in freshwater RAS systems.</title>
        <authorList>
            <person name="Bekkelund A.K."/>
            <person name="Hansen B.R."/>
            <person name="Stokken H."/>
            <person name="Eriksen B.F."/>
            <person name="Kashulin N.A."/>
        </authorList>
    </citation>
    <scope>NUCLEOTIDE SEQUENCE [LARGE SCALE GENOMIC DNA]</scope>
    <source>
        <strain evidence="3 4">BHSEK</strain>
    </source>
</reference>
<sequence length="661" mass="73141">MNRQRGDLHGIDIGIWPDVDFNALSDAQRIIFSKRRRAIELYVKGEAVRLIEERTGINRRQLYFLLDRCLKIDADGRVVGFPALLKYQRIAPYTRTAPLGSARAAASGGGLGGAFAFLLEQHPPLAQWLTQKICKRAVTLHQVSTDGPLKTRLSGLGNLHAGFLTQCRAVGITAADYPLNTDRMGIRSLSAYVTAEILTNFGDAARAAGATRLKGMPGAAGRGAVRPYQVVEFDGHRLDVRLKIVIRDPLGFEQEFEIERIWLLVIIDVCTRAVLGYHLVLSREYSRYDVIKTIEQALTPHRPRTFTLPDVGYGSTGGFPSGKLPELGYAIWERMRLDNAKANLASDTMTALCEFIGCAADAGPPHHPDDRPYIERFFGTVASTLSSRLPGYTGSNPKDLRRALADPKGNLRLFVSLAEMEELMEASIAGYNATPHDGLNGRTPLEAMEYLVRGKGQMIWWLSEAKRRTMCLMQTAHRCRVRGYLAQGTRPHINLFQVRYTSEMLAASGALLGRELRVYYNSDDLRSVRAFLADGSELGILKAQGAWGEISHDLKLRREIMKLRAKKRLAFTVTQEFIDRFVEEKRKKAEHSRRAASDLERTMRALANAPTANTPPGPPKSGPVAPAAAPQATTDSALPAQTPQKIEPQKLTIPSGFTTVI</sequence>
<dbReference type="RefSeq" id="WP_121669435.1">
    <property type="nucleotide sequence ID" value="NZ_CP033019.1"/>
</dbReference>
<evidence type="ECO:0000313" key="4">
    <source>
        <dbReference type="Proteomes" id="UP000279594"/>
    </source>
</evidence>
<feature type="compositionally biased region" description="Low complexity" evidence="1">
    <location>
        <begin position="622"/>
        <end position="632"/>
    </location>
</feature>
<proteinExistence type="predicted"/>
<gene>
    <name evidence="3" type="ORF">D9M09_12490</name>
</gene>
<dbReference type="SUPFAM" id="SSF53098">
    <property type="entry name" value="Ribonuclease H-like"/>
    <property type="match status" value="1"/>
</dbReference>
<dbReference type="Gene3D" id="3.30.420.10">
    <property type="entry name" value="Ribonuclease H-like superfamily/Ribonuclease H"/>
    <property type="match status" value="1"/>
</dbReference>